<sequence>MFTRKSIKIFLIVILAIIVFNCINIFLYSRTLVGFRMILSFYFLGSFFFLILNKAVRGFNKSNKFIKIFYFLLFGTFFTTIILSINYFCARNKTNFKTYKIDEISKISNPFLKKDQNLRIFHLRISHRQYKTIVLRTDKNVEILDKTKSLQLKLSEGSLGFEIIRDFSLILK</sequence>
<keyword evidence="1" id="KW-0472">Membrane</keyword>
<dbReference type="RefSeq" id="WP_169322246.1">
    <property type="nucleotide sequence ID" value="NZ_JABCJF010000010.1"/>
</dbReference>
<protein>
    <submittedName>
        <fullName evidence="2">Uncharacterized protein</fullName>
    </submittedName>
</protein>
<evidence type="ECO:0000313" key="3">
    <source>
        <dbReference type="Proteomes" id="UP000548067"/>
    </source>
</evidence>
<dbReference type="Proteomes" id="UP000548067">
    <property type="component" value="Unassembled WGS sequence"/>
</dbReference>
<feature type="transmembrane region" description="Helical" evidence="1">
    <location>
        <begin position="7"/>
        <end position="27"/>
    </location>
</feature>
<accession>A0A848N8E2</accession>
<evidence type="ECO:0000313" key="2">
    <source>
        <dbReference type="EMBL" id="NMR35744.1"/>
    </source>
</evidence>
<feature type="transmembrane region" description="Helical" evidence="1">
    <location>
        <begin position="33"/>
        <end position="56"/>
    </location>
</feature>
<reference evidence="2 3" key="1">
    <citation type="submission" date="2020-04" db="EMBL/GenBank/DDBJ databases">
        <title>Genome analysis and antimicrobial resistance characteristics of Chryseobacterium aquaticum isolated from farmed salmonids.</title>
        <authorList>
            <person name="Saticioglu I.B."/>
            <person name="Duman M."/>
            <person name="Altun S."/>
        </authorList>
    </citation>
    <scope>NUCLEOTIDE SEQUENCE [LARGE SCALE GENOMIC DNA]</scope>
    <source>
        <strain evidence="2 3">C-174</strain>
    </source>
</reference>
<organism evidence="2 3">
    <name type="scientific">Chryseobacterium aquaticum</name>
    <dbReference type="NCBI Taxonomy" id="452084"/>
    <lineage>
        <taxon>Bacteria</taxon>
        <taxon>Pseudomonadati</taxon>
        <taxon>Bacteroidota</taxon>
        <taxon>Flavobacteriia</taxon>
        <taxon>Flavobacteriales</taxon>
        <taxon>Weeksellaceae</taxon>
        <taxon>Chryseobacterium group</taxon>
        <taxon>Chryseobacterium</taxon>
    </lineage>
</organism>
<proteinExistence type="predicted"/>
<keyword evidence="1" id="KW-1133">Transmembrane helix</keyword>
<evidence type="ECO:0000256" key="1">
    <source>
        <dbReference type="SAM" id="Phobius"/>
    </source>
</evidence>
<comment type="caution">
    <text evidence="2">The sequence shown here is derived from an EMBL/GenBank/DDBJ whole genome shotgun (WGS) entry which is preliminary data.</text>
</comment>
<gene>
    <name evidence="2" type="ORF">HIO71_16315</name>
</gene>
<dbReference type="AlphaFoldDB" id="A0A848N8E2"/>
<keyword evidence="1" id="KW-0812">Transmembrane</keyword>
<dbReference type="EMBL" id="JABCJF010000010">
    <property type="protein sequence ID" value="NMR35744.1"/>
    <property type="molecule type" value="Genomic_DNA"/>
</dbReference>
<name>A0A848N8E2_9FLAO</name>
<feature type="transmembrane region" description="Helical" evidence="1">
    <location>
        <begin position="68"/>
        <end position="88"/>
    </location>
</feature>